<dbReference type="EMBL" id="CP003349">
    <property type="protein sequence ID" value="AFD06628.1"/>
    <property type="molecule type" value="Genomic_DNA"/>
</dbReference>
<dbReference type="RefSeq" id="WP_014679855.1">
    <property type="nucleotide sequence ID" value="NC_017770.1"/>
</dbReference>
<keyword evidence="3" id="KW-1185">Reference proteome</keyword>
<name>H8KTQ3_SOLCM</name>
<dbReference type="KEGG" id="scn:Solca_1555"/>
<dbReference type="SUPFAM" id="SSF46689">
    <property type="entry name" value="Homeodomain-like"/>
    <property type="match status" value="1"/>
</dbReference>
<dbReference type="HOGENOM" id="CLU_2025253_0_0_10"/>
<dbReference type="eggNOG" id="COG2963">
    <property type="taxonomic scope" value="Bacteria"/>
</dbReference>
<dbReference type="STRING" id="929556.Solca_1555"/>
<evidence type="ECO:0000313" key="3">
    <source>
        <dbReference type="Proteomes" id="UP000007590"/>
    </source>
</evidence>
<evidence type="ECO:0000256" key="1">
    <source>
        <dbReference type="SAM" id="Coils"/>
    </source>
</evidence>
<keyword evidence="1" id="KW-0175">Coiled coil</keyword>
<organism evidence="2 3">
    <name type="scientific">Solitalea canadensis (strain ATCC 29591 / DSM 3403 / JCM 21819 / LMG 8368 / NBRC 15130 / NCIMB 12057 / USAM 9D)</name>
    <name type="common">Flexibacter canadensis</name>
    <dbReference type="NCBI Taxonomy" id="929556"/>
    <lineage>
        <taxon>Bacteria</taxon>
        <taxon>Pseudomonadati</taxon>
        <taxon>Bacteroidota</taxon>
        <taxon>Sphingobacteriia</taxon>
        <taxon>Sphingobacteriales</taxon>
        <taxon>Sphingobacteriaceae</taxon>
        <taxon>Solitalea</taxon>
    </lineage>
</organism>
<sequence length="132" mass="15542">MTAKKKRASQHYSEEFKRSVIEEYLSTGSSKMSLLRKYDIRMKSGIQRWMKQLGYLDIHQKTRDLPPSIIPPLALKKTDKQESATNQALEQRIKELERLLEDEQLRSEAYGRMIAIAEQEYKIPIRKKSNTK</sequence>
<accession>H8KTQ3</accession>
<reference evidence="2" key="1">
    <citation type="submission" date="2012-02" db="EMBL/GenBank/DDBJ databases">
        <title>The complete genome of Solitalea canadensis DSM 3403.</title>
        <authorList>
            <consortium name="US DOE Joint Genome Institute (JGI-PGF)"/>
            <person name="Lucas S."/>
            <person name="Copeland A."/>
            <person name="Lapidus A."/>
            <person name="Glavina del Rio T."/>
            <person name="Dalin E."/>
            <person name="Tice H."/>
            <person name="Bruce D."/>
            <person name="Goodwin L."/>
            <person name="Pitluck S."/>
            <person name="Peters L."/>
            <person name="Ovchinnikova G."/>
            <person name="Lu M."/>
            <person name="Kyrpides N."/>
            <person name="Mavromatis K."/>
            <person name="Ivanova N."/>
            <person name="Brettin T."/>
            <person name="Detter J.C."/>
            <person name="Han C."/>
            <person name="Larimer F."/>
            <person name="Land M."/>
            <person name="Hauser L."/>
            <person name="Markowitz V."/>
            <person name="Cheng J.-F."/>
            <person name="Hugenholtz P."/>
            <person name="Woyke T."/>
            <person name="Wu D."/>
            <person name="Spring S."/>
            <person name="Schroeder M."/>
            <person name="Kopitz M."/>
            <person name="Brambilla E."/>
            <person name="Klenk H.-P."/>
            <person name="Eisen J.A."/>
        </authorList>
    </citation>
    <scope>NUCLEOTIDE SEQUENCE</scope>
    <source>
        <strain evidence="2">DSM 3403</strain>
    </source>
</reference>
<feature type="coiled-coil region" evidence="1">
    <location>
        <begin position="79"/>
        <end position="113"/>
    </location>
</feature>
<dbReference type="Proteomes" id="UP000007590">
    <property type="component" value="Chromosome"/>
</dbReference>
<protein>
    <submittedName>
        <fullName evidence="2">Transposase</fullName>
    </submittedName>
</protein>
<gene>
    <name evidence="2" type="ordered locus">Solca_1555</name>
</gene>
<dbReference type="AlphaFoldDB" id="H8KTQ3"/>
<dbReference type="Gene3D" id="1.10.10.60">
    <property type="entry name" value="Homeodomain-like"/>
    <property type="match status" value="1"/>
</dbReference>
<dbReference type="OrthoDB" id="2242978at2"/>
<proteinExistence type="predicted"/>
<dbReference type="InterPro" id="IPR009057">
    <property type="entry name" value="Homeodomain-like_sf"/>
</dbReference>
<evidence type="ECO:0000313" key="2">
    <source>
        <dbReference type="EMBL" id="AFD06628.1"/>
    </source>
</evidence>